<name>A0AAV5QKZ2_9ASCO</name>
<dbReference type="InterPro" id="IPR018491">
    <property type="entry name" value="SLC12_C"/>
</dbReference>
<dbReference type="GO" id="GO:0055075">
    <property type="term" value="P:potassium ion homeostasis"/>
    <property type="evidence" value="ECO:0007669"/>
    <property type="project" value="TreeGrafter"/>
</dbReference>
<dbReference type="GO" id="GO:0005774">
    <property type="term" value="C:vacuolar membrane"/>
    <property type="evidence" value="ECO:0007669"/>
    <property type="project" value="TreeGrafter"/>
</dbReference>
<dbReference type="Proteomes" id="UP001360560">
    <property type="component" value="Unassembled WGS sequence"/>
</dbReference>
<keyword evidence="4 8" id="KW-0812">Transmembrane</keyword>
<evidence type="ECO:0000256" key="3">
    <source>
        <dbReference type="ARBA" id="ARBA00022448"/>
    </source>
</evidence>
<feature type="transmembrane region" description="Helical" evidence="8">
    <location>
        <begin position="90"/>
        <end position="110"/>
    </location>
</feature>
<evidence type="ECO:0000259" key="9">
    <source>
        <dbReference type="Pfam" id="PF00324"/>
    </source>
</evidence>
<dbReference type="PANTHER" id="PTHR11827:SF72">
    <property type="entry name" value="GH08340P"/>
    <property type="match status" value="1"/>
</dbReference>
<evidence type="ECO:0000256" key="1">
    <source>
        <dbReference type="ARBA" id="ARBA00004141"/>
    </source>
</evidence>
<feature type="transmembrane region" description="Helical" evidence="8">
    <location>
        <begin position="163"/>
        <end position="187"/>
    </location>
</feature>
<dbReference type="GO" id="GO:0034486">
    <property type="term" value="P:vacuolar transmembrane transport"/>
    <property type="evidence" value="ECO:0007669"/>
    <property type="project" value="TreeGrafter"/>
</dbReference>
<comment type="caution">
    <text evidence="11">The sequence shown here is derived from an EMBL/GenBank/DDBJ whole genome shotgun (WGS) entry which is preliminary data.</text>
</comment>
<dbReference type="GO" id="GO:0055064">
    <property type="term" value="P:chloride ion homeostasis"/>
    <property type="evidence" value="ECO:0007669"/>
    <property type="project" value="TreeGrafter"/>
</dbReference>
<evidence type="ECO:0000259" key="10">
    <source>
        <dbReference type="Pfam" id="PF03522"/>
    </source>
</evidence>
<sequence>MPTQDPIAHERTSLLPGAHSIDGADGAMTTSYMSVPPVKPLSSSSNKNGKRSKAAKHIGTTTTEKIFQNDKKLAEKIQEESPKLDTYSGVFLPTALNVLSILMFLRFGFIVGQLGIIGSLFTLGLCYTINLLTTLSVSAIATNGVVRTGGAYYMISRSLGPEFGGAIGLIFYFGQILNAALNVVGLIEPLVNNFGAANGSMWPVLPDGYTWNIIYSTVILFLCVAISLVGSDMVSRAALLLFILLMTSILSVPISAIFMPSFNVPGFDDVWYSGISWHTFTENLLPHFTSHAAGSQLDTKETFADLFGIFFSATAGILAGASMSGSLKNPSRSIPKGTLWGLLLTFFCYALIIISLGVSVPRKLLYSDVQVIQTVNLSQVIIVVGEVSTSLFSVIMGVVGAAEILAAISKDSIIPGLSIFAAKNSNPINAIIVSWLLIQAFLFANINQIATLITMAFLMTFIVIHIACFLLEVSAAPNFRPSFDYFNRTTAASGVISCFIAMFIVDGISASMIIMCLLFLIILIHYVCPPKSWGDVSQTLIYHQVRKYLLKLRQDNVKYWRPQILLLVDNPRTCWNLMHFCNNLKKGGLYILGHVIVSSNNFEENYDNYVSEKNAWVKLRDSLQLKAFVQFSYAASLPWGIRNVFLGSGLGSMKPNIIVIGFVDLSNRKVINTNLQPDPIKAEPTLVPRNIEKLNAAYTNQGNVSAFKLPTDAVKRDEKRIKITEWVQCIEELLLMKANVAVAKGFPRLEIPDKKAPELDHDEKQIIDLYPIQMSAEIAEKSGKTILSTNFDTYTLILQLGAILITVPQWERTHRLRIVVFVENLEDVDDERSRVTQLLGVLRINAEVLVLCFNSSSYSFYDYIMKNKYTDKRVVKKVNKVLQSNEWWKAITELRIEQQQQQQQQQQKTTHFQDILFSPSFGNPQTLEHNLAINKNNNIPLSKLQRLGVNFRMRTNKLLSAHVGEGNPVFRDEDSSSDSDDGYSDTESAIGYDSDPEPSIRRSSLKYSQDHVPTLASERRKRRKTFSSLIIVPPKTRLRDSQAVPKTPKSPFLESTGPSISVPAISLEDSTELEGEPMKRPVLSRQSSRHSYTSLRSQARPNFTSQTLPKSKVNEDADGNEPSIIFTNDGDDASLKSKSSGMRLASAQKRVPSKVFDKERLTKKENDTVNYAGVSDHESTFSCPSDAEEVYDDTRQNKSVLERISSYPSESSEDSGEESDDHDIISSDSTSNLEEFDINNLTFNDVPARAQHLILNQLMMKCSKNSSIIFTTLPTPPAGCHKNKKDAVEYVETLDLWCSGLPPIFLINSRTMTVTTAL</sequence>
<feature type="compositionally biased region" description="Acidic residues" evidence="7">
    <location>
        <begin position="975"/>
        <end position="984"/>
    </location>
</feature>
<feature type="transmembrane region" description="Helical" evidence="8">
    <location>
        <begin position="485"/>
        <end position="504"/>
    </location>
</feature>
<dbReference type="Pfam" id="PF03522">
    <property type="entry name" value="SLC12"/>
    <property type="match status" value="1"/>
</dbReference>
<comment type="subcellular location">
    <subcellularLocation>
        <location evidence="1">Membrane</location>
        <topology evidence="1">Multi-pass membrane protein</topology>
    </subcellularLocation>
</comment>
<dbReference type="RefSeq" id="XP_064852379.1">
    <property type="nucleotide sequence ID" value="XM_064996307.1"/>
</dbReference>
<feature type="region of interest" description="Disordered" evidence="7">
    <location>
        <begin position="1037"/>
        <end position="1151"/>
    </location>
</feature>
<feature type="transmembrane region" description="Helical" evidence="8">
    <location>
        <begin position="339"/>
        <end position="360"/>
    </location>
</feature>
<keyword evidence="3" id="KW-0813">Transport</keyword>
<dbReference type="EMBL" id="BTFZ01000006">
    <property type="protein sequence ID" value="GMM35379.1"/>
    <property type="molecule type" value="Genomic_DNA"/>
</dbReference>
<evidence type="ECO:0000256" key="5">
    <source>
        <dbReference type="ARBA" id="ARBA00022989"/>
    </source>
</evidence>
<evidence type="ECO:0000256" key="2">
    <source>
        <dbReference type="ARBA" id="ARBA00010593"/>
    </source>
</evidence>
<feature type="domain" description="SLC12A transporter C-terminal" evidence="10">
    <location>
        <begin position="577"/>
        <end position="662"/>
    </location>
</feature>
<keyword evidence="5 8" id="KW-1133">Transmembrane helix</keyword>
<dbReference type="InterPro" id="IPR004842">
    <property type="entry name" value="SLC12A_fam"/>
</dbReference>
<dbReference type="GeneID" id="90073358"/>
<dbReference type="FunFam" id="1.20.1740.10:FF:000013">
    <property type="entry name" value="Solute carrier family 12 member"/>
    <property type="match status" value="1"/>
</dbReference>
<evidence type="ECO:0000256" key="6">
    <source>
        <dbReference type="ARBA" id="ARBA00023136"/>
    </source>
</evidence>
<comment type="similarity">
    <text evidence="2">Belongs to the SLC12A transporter family.</text>
</comment>
<dbReference type="GO" id="GO:0006884">
    <property type="term" value="P:cell volume homeostasis"/>
    <property type="evidence" value="ECO:0007669"/>
    <property type="project" value="TreeGrafter"/>
</dbReference>
<feature type="transmembrane region" description="Helical" evidence="8">
    <location>
        <begin position="380"/>
        <end position="408"/>
    </location>
</feature>
<dbReference type="InterPro" id="IPR004841">
    <property type="entry name" value="AA-permease/SLC12A_dom"/>
</dbReference>
<evidence type="ECO:0000256" key="4">
    <source>
        <dbReference type="ARBA" id="ARBA00022692"/>
    </source>
</evidence>
<dbReference type="Pfam" id="PF00324">
    <property type="entry name" value="AA_permease"/>
    <property type="match status" value="1"/>
</dbReference>
<evidence type="ECO:0000256" key="8">
    <source>
        <dbReference type="SAM" id="Phobius"/>
    </source>
</evidence>
<gene>
    <name evidence="11" type="ORF">DASC09_027040</name>
</gene>
<feature type="transmembrane region" description="Helical" evidence="8">
    <location>
        <begin position="209"/>
        <end position="230"/>
    </location>
</feature>
<feature type="transmembrane region" description="Helical" evidence="8">
    <location>
        <begin position="237"/>
        <end position="259"/>
    </location>
</feature>
<dbReference type="GO" id="GO:0015379">
    <property type="term" value="F:potassium:chloride symporter activity"/>
    <property type="evidence" value="ECO:0007669"/>
    <property type="project" value="TreeGrafter"/>
</dbReference>
<organism evidence="11 12">
    <name type="scientific">Saccharomycopsis crataegensis</name>
    <dbReference type="NCBI Taxonomy" id="43959"/>
    <lineage>
        <taxon>Eukaryota</taxon>
        <taxon>Fungi</taxon>
        <taxon>Dikarya</taxon>
        <taxon>Ascomycota</taxon>
        <taxon>Saccharomycotina</taxon>
        <taxon>Saccharomycetes</taxon>
        <taxon>Saccharomycopsidaceae</taxon>
        <taxon>Saccharomycopsis</taxon>
    </lineage>
</organism>
<feature type="transmembrane region" description="Helical" evidence="8">
    <location>
        <begin position="306"/>
        <end position="327"/>
    </location>
</feature>
<accession>A0AAV5QKZ2</accession>
<feature type="region of interest" description="Disordered" evidence="7">
    <location>
        <begin position="1167"/>
        <end position="1229"/>
    </location>
</feature>
<feature type="compositionally biased region" description="Polar residues" evidence="7">
    <location>
        <begin position="1084"/>
        <end position="1109"/>
    </location>
</feature>
<dbReference type="Gene3D" id="1.20.1740.10">
    <property type="entry name" value="Amino acid/polyamine transporter I"/>
    <property type="match status" value="1"/>
</dbReference>
<feature type="compositionally biased region" description="Acidic residues" evidence="7">
    <location>
        <begin position="1211"/>
        <end position="1221"/>
    </location>
</feature>
<feature type="region of interest" description="Disordered" evidence="7">
    <location>
        <begin position="1"/>
        <end position="20"/>
    </location>
</feature>
<evidence type="ECO:0000256" key="7">
    <source>
        <dbReference type="SAM" id="MobiDB-lite"/>
    </source>
</evidence>
<reference evidence="11 12" key="1">
    <citation type="journal article" date="2023" name="Elife">
        <title>Identification of key yeast species and microbe-microbe interactions impacting larval growth of Drosophila in the wild.</title>
        <authorList>
            <person name="Mure A."/>
            <person name="Sugiura Y."/>
            <person name="Maeda R."/>
            <person name="Honda K."/>
            <person name="Sakurai N."/>
            <person name="Takahashi Y."/>
            <person name="Watada M."/>
            <person name="Katoh T."/>
            <person name="Gotoh A."/>
            <person name="Gotoh Y."/>
            <person name="Taniguchi I."/>
            <person name="Nakamura K."/>
            <person name="Hayashi T."/>
            <person name="Katayama T."/>
            <person name="Uemura T."/>
            <person name="Hattori Y."/>
        </authorList>
    </citation>
    <scope>NUCLEOTIDE SEQUENCE [LARGE SCALE GENOMIC DNA]</scope>
    <source>
        <strain evidence="11 12">SC-9</strain>
    </source>
</reference>
<feature type="transmembrane region" description="Helical" evidence="8">
    <location>
        <begin position="116"/>
        <end position="142"/>
    </location>
</feature>
<feature type="transmembrane region" description="Helical" evidence="8">
    <location>
        <begin position="452"/>
        <end position="473"/>
    </location>
</feature>
<feature type="transmembrane region" description="Helical" evidence="8">
    <location>
        <begin position="428"/>
        <end position="446"/>
    </location>
</feature>
<protein>
    <submittedName>
        <fullName evidence="11">Vhc1 protein</fullName>
    </submittedName>
</protein>
<feature type="domain" description="Amino acid permease/ SLC12A" evidence="9">
    <location>
        <begin position="90"/>
        <end position="564"/>
    </location>
</feature>
<evidence type="ECO:0000313" key="11">
    <source>
        <dbReference type="EMBL" id="GMM35379.1"/>
    </source>
</evidence>
<proteinExistence type="inferred from homology"/>
<dbReference type="PANTHER" id="PTHR11827">
    <property type="entry name" value="SOLUTE CARRIER FAMILY 12, CATION COTRANSPORTERS"/>
    <property type="match status" value="1"/>
</dbReference>
<keyword evidence="12" id="KW-1185">Reference proteome</keyword>
<feature type="region of interest" description="Disordered" evidence="7">
    <location>
        <begin position="964"/>
        <end position="1020"/>
    </location>
</feature>
<evidence type="ECO:0000313" key="12">
    <source>
        <dbReference type="Proteomes" id="UP001360560"/>
    </source>
</evidence>
<keyword evidence="6 8" id="KW-0472">Membrane</keyword>
<feature type="compositionally biased region" description="Low complexity" evidence="7">
    <location>
        <begin position="37"/>
        <end position="47"/>
    </location>
</feature>
<feature type="region of interest" description="Disordered" evidence="7">
    <location>
        <begin position="37"/>
        <end position="57"/>
    </location>
</feature>